<proteinExistence type="inferred from homology"/>
<feature type="compositionally biased region" description="Acidic residues" evidence="10">
    <location>
        <begin position="147"/>
        <end position="164"/>
    </location>
</feature>
<dbReference type="GO" id="GO:0031981">
    <property type="term" value="C:nuclear lumen"/>
    <property type="evidence" value="ECO:0007669"/>
    <property type="project" value="UniProtKB-ARBA"/>
</dbReference>
<keyword evidence="3" id="KW-0540">Nuclease</keyword>
<comment type="function">
    <text evidence="8">May play a role in mRNA degradation.</text>
</comment>
<dbReference type="GO" id="GO:0030490">
    <property type="term" value="P:maturation of SSU-rRNA"/>
    <property type="evidence" value="ECO:0007669"/>
    <property type="project" value="TreeGrafter"/>
</dbReference>
<feature type="domain" description="Ribonuclease PIN" evidence="12">
    <location>
        <begin position="13"/>
        <end position="99"/>
    </location>
</feature>
<dbReference type="InterPro" id="IPR036283">
    <property type="entry name" value="NOB1_Zf-like_sf"/>
</dbReference>
<dbReference type="InterPro" id="IPR014881">
    <property type="entry name" value="NOB1_Zn-bd"/>
</dbReference>
<keyword evidence="6 8" id="KW-0862">Zinc</keyword>
<dbReference type="InterPro" id="IPR017117">
    <property type="entry name" value="Nob1_euk"/>
</dbReference>
<dbReference type="GO" id="GO:0016787">
    <property type="term" value="F:hydrolase activity"/>
    <property type="evidence" value="ECO:0007669"/>
    <property type="project" value="UniProtKB-KW"/>
</dbReference>
<evidence type="ECO:0000256" key="6">
    <source>
        <dbReference type="ARBA" id="ARBA00022833"/>
    </source>
</evidence>
<keyword evidence="4 8" id="KW-0479">Metal-binding</keyword>
<evidence type="ECO:0000256" key="8">
    <source>
        <dbReference type="PIRNR" id="PIRNR037125"/>
    </source>
</evidence>
<organism evidence="13 14">
    <name type="scientific">Diploscapter pachys</name>
    <dbReference type="NCBI Taxonomy" id="2018661"/>
    <lineage>
        <taxon>Eukaryota</taxon>
        <taxon>Metazoa</taxon>
        <taxon>Ecdysozoa</taxon>
        <taxon>Nematoda</taxon>
        <taxon>Chromadorea</taxon>
        <taxon>Rhabditida</taxon>
        <taxon>Rhabditina</taxon>
        <taxon>Rhabditomorpha</taxon>
        <taxon>Rhabditoidea</taxon>
        <taxon>Rhabditidae</taxon>
        <taxon>Diploscapter</taxon>
    </lineage>
</organism>
<dbReference type="OrthoDB" id="446759at2759"/>
<feature type="region of interest" description="Disordered" evidence="10">
    <location>
        <begin position="129"/>
        <end position="184"/>
    </location>
</feature>
<comment type="caution">
    <text evidence="13">The sequence shown here is derived from an EMBL/GenBank/DDBJ whole genome shotgun (WGS) entry which is preliminary data.</text>
</comment>
<dbReference type="PANTHER" id="PTHR12814:SF2">
    <property type="entry name" value="RNA-BINDING PROTEIN NOB1"/>
    <property type="match status" value="1"/>
</dbReference>
<feature type="domain" description="Nin one binding (NOB1) Zn-ribbon-like" evidence="11">
    <location>
        <begin position="240"/>
        <end position="311"/>
    </location>
</feature>
<dbReference type="FunFam" id="3.40.50.1010:FF:000020">
    <property type="entry name" value="20S-pre-rRNA D-site endonuclease NOB1"/>
    <property type="match status" value="1"/>
</dbReference>
<keyword evidence="14" id="KW-1185">Reference proteome</keyword>
<dbReference type="InterPro" id="IPR039907">
    <property type="entry name" value="NOB1"/>
</dbReference>
<dbReference type="AlphaFoldDB" id="A0A2A2KHV3"/>
<dbReference type="GO" id="GO:0046872">
    <property type="term" value="F:metal ion binding"/>
    <property type="evidence" value="ECO:0007669"/>
    <property type="project" value="UniProtKB-UniRule"/>
</dbReference>
<dbReference type="GO" id="GO:0004521">
    <property type="term" value="F:RNA endonuclease activity"/>
    <property type="evidence" value="ECO:0007669"/>
    <property type="project" value="UniProtKB-UniRule"/>
</dbReference>
<dbReference type="CDD" id="cd09876">
    <property type="entry name" value="PIN_Nob1-like"/>
    <property type="match status" value="1"/>
</dbReference>
<dbReference type="Proteomes" id="UP000218231">
    <property type="component" value="Unassembled WGS sequence"/>
</dbReference>
<dbReference type="GO" id="GO:0030688">
    <property type="term" value="C:preribosome, small subunit precursor"/>
    <property type="evidence" value="ECO:0007669"/>
    <property type="project" value="TreeGrafter"/>
</dbReference>
<evidence type="ECO:0000256" key="3">
    <source>
        <dbReference type="ARBA" id="ARBA00022722"/>
    </source>
</evidence>
<dbReference type="PANTHER" id="PTHR12814">
    <property type="entry name" value="RNA-BINDING PROTEIN NOB1"/>
    <property type="match status" value="1"/>
</dbReference>
<protein>
    <recommendedName>
        <fullName evidence="8">RNA-binding protein NOB1</fullName>
    </recommendedName>
</protein>
<feature type="binding site" evidence="9">
    <location>
        <position position="253"/>
    </location>
    <ligand>
        <name>Zn(2+)</name>
        <dbReference type="ChEBI" id="CHEBI:29105"/>
    </ligand>
</feature>
<evidence type="ECO:0000256" key="10">
    <source>
        <dbReference type="SAM" id="MobiDB-lite"/>
    </source>
</evidence>
<dbReference type="STRING" id="2018661.A0A2A2KHV3"/>
<evidence type="ECO:0000313" key="14">
    <source>
        <dbReference type="Proteomes" id="UP000218231"/>
    </source>
</evidence>
<evidence type="ECO:0000256" key="9">
    <source>
        <dbReference type="PIRSR" id="PIRSR037125-1"/>
    </source>
</evidence>
<dbReference type="Pfam" id="PF08772">
    <property type="entry name" value="Zn_ribbon_NOB1"/>
    <property type="match status" value="1"/>
</dbReference>
<accession>A0A2A2KHV3</accession>
<evidence type="ECO:0000259" key="12">
    <source>
        <dbReference type="Pfam" id="PF17146"/>
    </source>
</evidence>
<name>A0A2A2KHV3_9BILA</name>
<dbReference type="EMBL" id="LIAE01008561">
    <property type="protein sequence ID" value="PAV73626.1"/>
    <property type="molecule type" value="Genomic_DNA"/>
</dbReference>
<dbReference type="PIRSF" id="PIRSF037125">
    <property type="entry name" value="D-site_20S_pre-rRNA_nuclease"/>
    <property type="match status" value="1"/>
</dbReference>
<gene>
    <name evidence="13" type="ORF">WR25_00603</name>
</gene>
<feature type="binding site" evidence="9">
    <location>
        <position position="268"/>
    </location>
    <ligand>
        <name>Zn(2+)</name>
        <dbReference type="ChEBI" id="CHEBI:29105"/>
    </ligand>
</feature>
<dbReference type="SUPFAM" id="SSF144206">
    <property type="entry name" value="NOB1 zinc finger-like"/>
    <property type="match status" value="1"/>
</dbReference>
<dbReference type="GO" id="GO:0005737">
    <property type="term" value="C:cytoplasm"/>
    <property type="evidence" value="ECO:0007669"/>
    <property type="project" value="UniProtKB-ARBA"/>
</dbReference>
<dbReference type="InterPro" id="IPR033411">
    <property type="entry name" value="Ribonuclease_PIN"/>
</dbReference>
<keyword evidence="7 8" id="KW-0539">Nucleus</keyword>
<evidence type="ECO:0000256" key="2">
    <source>
        <dbReference type="ARBA" id="ARBA00005858"/>
    </source>
</evidence>
<evidence type="ECO:0000256" key="4">
    <source>
        <dbReference type="ARBA" id="ARBA00022723"/>
    </source>
</evidence>
<feature type="region of interest" description="Disordered" evidence="10">
    <location>
        <begin position="360"/>
        <end position="382"/>
    </location>
</feature>
<feature type="binding site" evidence="9">
    <location>
        <position position="265"/>
    </location>
    <ligand>
        <name>Zn(2+)</name>
        <dbReference type="ChEBI" id="CHEBI:29105"/>
    </ligand>
</feature>
<dbReference type="Pfam" id="PF17146">
    <property type="entry name" value="PIN_6"/>
    <property type="match status" value="1"/>
</dbReference>
<feature type="binding site" evidence="9">
    <location>
        <position position="250"/>
    </location>
    <ligand>
        <name>Zn(2+)</name>
        <dbReference type="ChEBI" id="CHEBI:29105"/>
    </ligand>
</feature>
<feature type="compositionally biased region" description="Basic residues" evidence="10">
    <location>
        <begin position="360"/>
        <end position="369"/>
    </location>
</feature>
<comment type="subcellular location">
    <subcellularLocation>
        <location evidence="1 8">Nucleus</location>
    </subcellularLocation>
</comment>
<evidence type="ECO:0000256" key="7">
    <source>
        <dbReference type="ARBA" id="ARBA00023242"/>
    </source>
</evidence>
<reference evidence="13 14" key="1">
    <citation type="journal article" date="2017" name="Curr. Biol.">
        <title>Genome architecture and evolution of a unichromosomal asexual nematode.</title>
        <authorList>
            <person name="Fradin H."/>
            <person name="Zegar C."/>
            <person name="Gutwein M."/>
            <person name="Lucas J."/>
            <person name="Kovtun M."/>
            <person name="Corcoran D."/>
            <person name="Baugh L.R."/>
            <person name="Kiontke K."/>
            <person name="Gunsalus K."/>
            <person name="Fitch D.H."/>
            <person name="Piano F."/>
        </authorList>
    </citation>
    <scope>NUCLEOTIDE SEQUENCE [LARGE SCALE GENOMIC DNA]</scope>
    <source>
        <strain evidence="13">PF1309</strain>
    </source>
</reference>
<sequence>MSGKSQEKPVRHLVLDSSAIIEGFNLHNLAEKFYAPYDVRPELVSAKAKKNFEMLPFEVEFREPTTAALKAVFDAAKKMGEFKSLSLHDSRVIALTYDLTNEFIKKQELTEPSPSDIEEVESALADMRVENKAENSSNGNENGKSEEDGESESEEDEDESEEELENGRINNLPEGFCEASDSDDEKGWITKDNLAAALRKIGAFEIEENMEVACLTKDFALQNILLAMDLRLASLHGYRIKKIKSYVLRCRACMNTTNNMEKEFCPSCGHKMLHKCAVTVEEDGTQTVHVNWQRLNCRRGLKYHIKPVKGGKHAMDERLFEDQRMPQNREARLRADPMCDSPFKMHDTQSKSALLGIRTRNNRMNHRRGNPNEAKRGMRKKK</sequence>
<dbReference type="Gene3D" id="3.40.50.1010">
    <property type="entry name" value="5'-nuclease"/>
    <property type="match status" value="1"/>
</dbReference>
<dbReference type="Gene3D" id="6.20.210.10">
    <property type="entry name" value="Nin one binding (NOB1), Zn-ribbon-like"/>
    <property type="match status" value="1"/>
</dbReference>
<evidence type="ECO:0000313" key="13">
    <source>
        <dbReference type="EMBL" id="PAV73626.1"/>
    </source>
</evidence>
<evidence type="ECO:0000259" key="11">
    <source>
        <dbReference type="Pfam" id="PF08772"/>
    </source>
</evidence>
<keyword evidence="5" id="KW-0378">Hydrolase</keyword>
<evidence type="ECO:0000256" key="1">
    <source>
        <dbReference type="ARBA" id="ARBA00004123"/>
    </source>
</evidence>
<evidence type="ECO:0000256" key="5">
    <source>
        <dbReference type="ARBA" id="ARBA00022801"/>
    </source>
</evidence>
<comment type="similarity">
    <text evidence="2 8">Belongs to the NOB1 family.</text>
</comment>